<keyword evidence="4" id="KW-1185">Reference proteome</keyword>
<name>A0A5P9JZC2_9HYPH</name>
<protein>
    <submittedName>
        <fullName evidence="3">Flagellar biosynthesis protein FlgJ</fullName>
    </submittedName>
</protein>
<dbReference type="Pfam" id="PF10135">
    <property type="entry name" value="Rod-binding"/>
    <property type="match status" value="1"/>
</dbReference>
<dbReference type="AlphaFoldDB" id="A0A5P9JZC2"/>
<dbReference type="EMBL" id="CP045423">
    <property type="protein sequence ID" value="QFU18192.1"/>
    <property type="molecule type" value="Genomic_DNA"/>
</dbReference>
<feature type="region of interest" description="Disordered" evidence="1">
    <location>
        <begin position="146"/>
        <end position="167"/>
    </location>
</feature>
<sequence length="167" mass="17112">MGISPPSDIVQDVARAADPVKLQAASRRLMDLAAGADATEFADVMKSLSQPGGLAVRDPYMVQMASRNQTALSGHGKVGSAYQQFEAFILQSFIESMLPKDSDVSFGKGTAGSVWRSMMAEQIGAQIARAGGIGIASRMLAMRSSGSHGASGAGQNSASGSVSATEG</sequence>
<proteinExistence type="predicted"/>
<evidence type="ECO:0000256" key="1">
    <source>
        <dbReference type="SAM" id="MobiDB-lite"/>
    </source>
</evidence>
<accession>A0A5P9JZC2</accession>
<dbReference type="Proteomes" id="UP000325614">
    <property type="component" value="Chromosome"/>
</dbReference>
<dbReference type="KEGG" id="mico:GDR74_16280"/>
<evidence type="ECO:0000259" key="2">
    <source>
        <dbReference type="Pfam" id="PF10135"/>
    </source>
</evidence>
<evidence type="ECO:0000313" key="3">
    <source>
        <dbReference type="EMBL" id="QFU18192.1"/>
    </source>
</evidence>
<reference evidence="3 4" key="1">
    <citation type="submission" date="2019-10" db="EMBL/GenBank/DDBJ databases">
        <title>Isolation, Identification of Microvirga thermotolerans HR1, a novel thermophilic bacterium and Comparative Genomics of the genus Microvirga.</title>
        <authorList>
            <person name="Li J."/>
            <person name="Zhang W."/>
            <person name="Lin M."/>
            <person name="Wang J."/>
        </authorList>
    </citation>
    <scope>NUCLEOTIDE SEQUENCE [LARGE SCALE GENOMIC DNA]</scope>
    <source>
        <strain evidence="3 4">HR1</strain>
    </source>
</reference>
<feature type="domain" description="Flagellar protein FlgJ N-terminal" evidence="2">
    <location>
        <begin position="103"/>
        <end position="139"/>
    </location>
</feature>
<keyword evidence="3" id="KW-0966">Cell projection</keyword>
<dbReference type="InterPro" id="IPR019301">
    <property type="entry name" value="Flagellar_prot_FlgJ_N"/>
</dbReference>
<keyword evidence="3" id="KW-0282">Flagellum</keyword>
<keyword evidence="3" id="KW-0969">Cilium</keyword>
<organism evidence="3 4">
    <name type="scientific">Microvirga thermotolerans</name>
    <dbReference type="NCBI Taxonomy" id="2651334"/>
    <lineage>
        <taxon>Bacteria</taxon>
        <taxon>Pseudomonadati</taxon>
        <taxon>Pseudomonadota</taxon>
        <taxon>Alphaproteobacteria</taxon>
        <taxon>Hyphomicrobiales</taxon>
        <taxon>Methylobacteriaceae</taxon>
        <taxon>Microvirga</taxon>
    </lineage>
</organism>
<gene>
    <name evidence="3" type="ORF">GDR74_16280</name>
</gene>
<evidence type="ECO:0000313" key="4">
    <source>
        <dbReference type="Proteomes" id="UP000325614"/>
    </source>
</evidence>